<evidence type="ECO:0000313" key="4">
    <source>
        <dbReference type="EMBL" id="SIS83619.1"/>
    </source>
</evidence>
<feature type="coiled-coil region" evidence="1">
    <location>
        <begin position="34"/>
        <end position="68"/>
    </location>
</feature>
<keyword evidence="2" id="KW-1133">Transmembrane helix</keyword>
<dbReference type="STRING" id="80876.SAMN05421779_10421"/>
<keyword evidence="2" id="KW-0472">Membrane</keyword>
<dbReference type="Proteomes" id="UP000185678">
    <property type="component" value="Unassembled WGS sequence"/>
</dbReference>
<feature type="domain" description="LysM" evidence="3">
    <location>
        <begin position="99"/>
        <end position="141"/>
    </location>
</feature>
<sequence length="153" mass="16373">MTFGLRTVAIMAIASAAMVATGAVIGVYSRQSLIETLTAQQIAAQRDAQRLDEEGQGLAKQIEQLQVELGNSRRQLDSTYAAVEVGGAVDFPVLRGMARPGDTLKSFAAREGVSVEVIRALNPWIKSDQMTLTDRQTIWIPKSAPATAAKSGK</sequence>
<keyword evidence="2" id="KW-0812">Transmembrane</keyword>
<evidence type="ECO:0000256" key="1">
    <source>
        <dbReference type="SAM" id="Coils"/>
    </source>
</evidence>
<feature type="transmembrane region" description="Helical" evidence="2">
    <location>
        <begin position="7"/>
        <end position="28"/>
    </location>
</feature>
<organism evidence="4 5">
    <name type="scientific">Insolitispirillum peregrinum</name>
    <dbReference type="NCBI Taxonomy" id="80876"/>
    <lineage>
        <taxon>Bacteria</taxon>
        <taxon>Pseudomonadati</taxon>
        <taxon>Pseudomonadota</taxon>
        <taxon>Alphaproteobacteria</taxon>
        <taxon>Rhodospirillales</taxon>
        <taxon>Novispirillaceae</taxon>
        <taxon>Insolitispirillum</taxon>
    </lineage>
</organism>
<dbReference type="AlphaFoldDB" id="A0A1N7MCA4"/>
<keyword evidence="5" id="KW-1185">Reference proteome</keyword>
<proteinExistence type="predicted"/>
<dbReference type="CDD" id="cd00118">
    <property type="entry name" value="LysM"/>
    <property type="match status" value="1"/>
</dbReference>
<dbReference type="Pfam" id="PF01476">
    <property type="entry name" value="LysM"/>
    <property type="match status" value="1"/>
</dbReference>
<dbReference type="InterPro" id="IPR018392">
    <property type="entry name" value="LysM"/>
</dbReference>
<dbReference type="InterPro" id="IPR036779">
    <property type="entry name" value="LysM_dom_sf"/>
</dbReference>
<dbReference type="RefSeq" id="WP_076400493.1">
    <property type="nucleotide sequence ID" value="NZ_FTOA01000004.1"/>
</dbReference>
<protein>
    <recommendedName>
        <fullName evidence="3">LysM domain-containing protein</fullName>
    </recommendedName>
</protein>
<reference evidence="4 5" key="1">
    <citation type="submission" date="2017-01" db="EMBL/GenBank/DDBJ databases">
        <authorList>
            <person name="Mah S.A."/>
            <person name="Swanson W.J."/>
            <person name="Moy G.W."/>
            <person name="Vacquier V.D."/>
        </authorList>
    </citation>
    <scope>NUCLEOTIDE SEQUENCE [LARGE SCALE GENOMIC DNA]</scope>
    <source>
        <strain evidence="4 5">DSM 11589</strain>
    </source>
</reference>
<evidence type="ECO:0000259" key="3">
    <source>
        <dbReference type="Pfam" id="PF01476"/>
    </source>
</evidence>
<dbReference type="OrthoDB" id="7366626at2"/>
<dbReference type="Gene3D" id="3.10.350.10">
    <property type="entry name" value="LysM domain"/>
    <property type="match status" value="1"/>
</dbReference>
<gene>
    <name evidence="4" type="ORF">SAMN05421779_10421</name>
</gene>
<accession>A0A1N7MCA4</accession>
<evidence type="ECO:0000313" key="5">
    <source>
        <dbReference type="Proteomes" id="UP000185678"/>
    </source>
</evidence>
<keyword evidence="1" id="KW-0175">Coiled coil</keyword>
<dbReference type="EMBL" id="FTOA01000004">
    <property type="protein sequence ID" value="SIS83619.1"/>
    <property type="molecule type" value="Genomic_DNA"/>
</dbReference>
<name>A0A1N7MCA4_9PROT</name>
<evidence type="ECO:0000256" key="2">
    <source>
        <dbReference type="SAM" id="Phobius"/>
    </source>
</evidence>